<accession>A0A2V3J2N1</accession>
<evidence type="ECO:0000256" key="5">
    <source>
        <dbReference type="ARBA" id="ARBA00023242"/>
    </source>
</evidence>
<dbReference type="SUPFAM" id="SSF50784">
    <property type="entry name" value="Transcription factor IIA (TFIIA), beta-barrel domain"/>
    <property type="match status" value="1"/>
</dbReference>
<sequence length="104" mass="12055">MADAFQHYRLSILGQDLMDTLEELVSNEMFDPQHKDLVLEHYEKAITEALGTHVKTKAIIRGAIDHYRNHDDIWTFFLKTIDVKIDGKHVKSNAKTEMMAVSKR</sequence>
<comment type="function">
    <text evidence="6">TFIIA is a component of the transcription machinery of RNA polymerase II and plays an important role in transcriptional activation.</text>
</comment>
<evidence type="ECO:0000313" key="9">
    <source>
        <dbReference type="EMBL" id="PXF48593.1"/>
    </source>
</evidence>
<dbReference type="SUPFAM" id="SSF47396">
    <property type="entry name" value="Transcription factor IIA (TFIIA), alpha-helical domain"/>
    <property type="match status" value="1"/>
</dbReference>
<dbReference type="PIRSF" id="PIRSF009415">
    <property type="entry name" value="Hum_TFIIA_gamma"/>
    <property type="match status" value="1"/>
</dbReference>
<dbReference type="InterPro" id="IPR009083">
    <property type="entry name" value="TFIIA_a-hlx"/>
</dbReference>
<dbReference type="Pfam" id="PF02751">
    <property type="entry name" value="TFIIA_gamma_C"/>
    <property type="match status" value="1"/>
</dbReference>
<evidence type="ECO:0000259" key="7">
    <source>
        <dbReference type="Pfam" id="PF02268"/>
    </source>
</evidence>
<feature type="domain" description="Transcription initiation factor IIA gamma subunit C-terminal" evidence="8">
    <location>
        <begin position="61"/>
        <end position="92"/>
    </location>
</feature>
<keyword evidence="9" id="KW-0648">Protein biosynthesis</keyword>
<evidence type="ECO:0000256" key="3">
    <source>
        <dbReference type="ARBA" id="ARBA00023015"/>
    </source>
</evidence>
<evidence type="ECO:0000256" key="1">
    <source>
        <dbReference type="ARBA" id="ARBA00004123"/>
    </source>
</evidence>
<protein>
    <recommendedName>
        <fullName evidence="6">Transcription initiation factor IIA subunit 2</fullName>
    </recommendedName>
</protein>
<comment type="similarity">
    <text evidence="2 6">Belongs to the TFIIA subunit 2 family.</text>
</comment>
<reference evidence="9 10" key="1">
    <citation type="journal article" date="2018" name="Mol. Biol. Evol.">
        <title>Analysis of the draft genome of the red seaweed Gracilariopsis chorda provides insights into genome size evolution in Rhodophyta.</title>
        <authorList>
            <person name="Lee J."/>
            <person name="Yang E.C."/>
            <person name="Graf L."/>
            <person name="Yang J.H."/>
            <person name="Qiu H."/>
            <person name="Zel Zion U."/>
            <person name="Chan C.X."/>
            <person name="Stephens T.G."/>
            <person name="Weber A.P.M."/>
            <person name="Boo G.H."/>
            <person name="Boo S.M."/>
            <person name="Kim K.M."/>
            <person name="Shin Y."/>
            <person name="Jung M."/>
            <person name="Lee S.J."/>
            <person name="Yim H.S."/>
            <person name="Lee J.H."/>
            <person name="Bhattacharya D."/>
            <person name="Yoon H.S."/>
        </authorList>
    </citation>
    <scope>NUCLEOTIDE SEQUENCE [LARGE SCALE GENOMIC DNA]</scope>
    <source>
        <strain evidence="9 10">SKKU-2015</strain>
        <tissue evidence="9">Whole body</tissue>
    </source>
</reference>
<keyword evidence="4 6" id="KW-0804">Transcription</keyword>
<gene>
    <name evidence="9" type="ORF">BWQ96_01762</name>
</gene>
<evidence type="ECO:0000256" key="4">
    <source>
        <dbReference type="ARBA" id="ARBA00023163"/>
    </source>
</evidence>
<keyword evidence="9" id="KW-0396">Initiation factor</keyword>
<evidence type="ECO:0000313" key="10">
    <source>
        <dbReference type="Proteomes" id="UP000247409"/>
    </source>
</evidence>
<dbReference type="STRING" id="448386.A0A2V3J2N1"/>
<dbReference type="OrthoDB" id="586585at2759"/>
<dbReference type="AlphaFoldDB" id="A0A2V3J2N1"/>
<dbReference type="InterPro" id="IPR015872">
    <property type="entry name" value="TFIIA_gsu_N"/>
</dbReference>
<proteinExistence type="inferred from homology"/>
<dbReference type="InterPro" id="IPR003194">
    <property type="entry name" value="TFIIA_gsu"/>
</dbReference>
<name>A0A2V3J2N1_9FLOR</name>
<comment type="subcellular location">
    <subcellularLocation>
        <location evidence="1 6">Nucleus</location>
    </subcellularLocation>
</comment>
<keyword evidence="5 6" id="KW-0539">Nucleus</keyword>
<dbReference type="GO" id="GO:0006367">
    <property type="term" value="P:transcription initiation at RNA polymerase II promoter"/>
    <property type="evidence" value="ECO:0007669"/>
    <property type="project" value="InterPro"/>
</dbReference>
<dbReference type="InterPro" id="IPR015871">
    <property type="entry name" value="TFIIA_gsu_C"/>
</dbReference>
<dbReference type="GO" id="GO:0003743">
    <property type="term" value="F:translation initiation factor activity"/>
    <property type="evidence" value="ECO:0007669"/>
    <property type="project" value="UniProtKB-KW"/>
</dbReference>
<dbReference type="EMBL" id="NBIV01000013">
    <property type="protein sequence ID" value="PXF48593.1"/>
    <property type="molecule type" value="Genomic_DNA"/>
</dbReference>
<evidence type="ECO:0000256" key="2">
    <source>
        <dbReference type="ARBA" id="ARBA00007675"/>
    </source>
</evidence>
<evidence type="ECO:0000256" key="6">
    <source>
        <dbReference type="PIRNR" id="PIRNR009415"/>
    </source>
</evidence>
<dbReference type="PANTHER" id="PTHR10966">
    <property type="entry name" value="TRANSCRIPTION INITIATION FACTOR IIA SUBUNIT 2"/>
    <property type="match status" value="1"/>
</dbReference>
<keyword evidence="3 6" id="KW-0805">Transcription regulation</keyword>
<dbReference type="Gene3D" id="2.30.18.10">
    <property type="entry name" value="Transcription factor IIA (TFIIA), beta-barrel domain"/>
    <property type="match status" value="1"/>
</dbReference>
<dbReference type="Pfam" id="PF02268">
    <property type="entry name" value="TFIIA_gamma_N"/>
    <property type="match status" value="1"/>
</dbReference>
<dbReference type="Gene3D" id="1.10.287.190">
    <property type="entry name" value="Transcription factor IIA gamma subunit, alpha-helical domain"/>
    <property type="match status" value="1"/>
</dbReference>
<organism evidence="9 10">
    <name type="scientific">Gracilariopsis chorda</name>
    <dbReference type="NCBI Taxonomy" id="448386"/>
    <lineage>
        <taxon>Eukaryota</taxon>
        <taxon>Rhodophyta</taxon>
        <taxon>Florideophyceae</taxon>
        <taxon>Rhodymeniophycidae</taxon>
        <taxon>Gracilariales</taxon>
        <taxon>Gracilariaceae</taxon>
        <taxon>Gracilariopsis</taxon>
    </lineage>
</organism>
<keyword evidence="10" id="KW-1185">Reference proteome</keyword>
<feature type="domain" description="Transcription initiation factor IIA gamma subunit N-terminal" evidence="7">
    <location>
        <begin position="5"/>
        <end position="50"/>
    </location>
</feature>
<dbReference type="Proteomes" id="UP000247409">
    <property type="component" value="Unassembled WGS sequence"/>
</dbReference>
<dbReference type="InterPro" id="IPR009088">
    <property type="entry name" value="TFIIA_b-brl"/>
</dbReference>
<evidence type="ECO:0000259" key="8">
    <source>
        <dbReference type="Pfam" id="PF02751"/>
    </source>
</evidence>
<comment type="caution">
    <text evidence="9">The sequence shown here is derived from an EMBL/GenBank/DDBJ whole genome shotgun (WGS) entry which is preliminary data.</text>
</comment>
<dbReference type="GO" id="GO:0005672">
    <property type="term" value="C:transcription factor TFIIA complex"/>
    <property type="evidence" value="ECO:0007669"/>
    <property type="project" value="InterPro"/>
</dbReference>